<dbReference type="PROSITE" id="PS00041">
    <property type="entry name" value="HTH_ARAC_FAMILY_1"/>
    <property type="match status" value="1"/>
</dbReference>
<dbReference type="InterPro" id="IPR009057">
    <property type="entry name" value="Homeodomain-like_sf"/>
</dbReference>
<evidence type="ECO:0000256" key="1">
    <source>
        <dbReference type="ARBA" id="ARBA00023015"/>
    </source>
</evidence>
<dbReference type="GO" id="GO:0043565">
    <property type="term" value="F:sequence-specific DNA binding"/>
    <property type="evidence" value="ECO:0007669"/>
    <property type="project" value="InterPro"/>
</dbReference>
<dbReference type="GO" id="GO:0003700">
    <property type="term" value="F:DNA-binding transcription factor activity"/>
    <property type="evidence" value="ECO:0007669"/>
    <property type="project" value="InterPro"/>
</dbReference>
<dbReference type="PANTHER" id="PTHR43280:SF2">
    <property type="entry name" value="HTH-TYPE TRANSCRIPTIONAL REGULATOR EXSA"/>
    <property type="match status" value="1"/>
</dbReference>
<keyword evidence="8" id="KW-1185">Reference proteome</keyword>
<proteinExistence type="predicted"/>
<protein>
    <submittedName>
        <fullName evidence="6">AraC-type DNA-binding protein</fullName>
    </submittedName>
    <submittedName>
        <fullName evidence="5">Helix turn helix arabinose operon control protein</fullName>
    </submittedName>
</protein>
<accession>A0A143YDS2</accession>
<dbReference type="Proteomes" id="UP000199280">
    <property type="component" value="Unassembled WGS sequence"/>
</dbReference>
<dbReference type="SUPFAM" id="SSF46689">
    <property type="entry name" value="Homeodomain-like"/>
    <property type="match status" value="2"/>
</dbReference>
<dbReference type="PROSITE" id="PS01124">
    <property type="entry name" value="HTH_ARAC_FAMILY_2"/>
    <property type="match status" value="1"/>
</dbReference>
<evidence type="ECO:0000256" key="2">
    <source>
        <dbReference type="ARBA" id="ARBA00023125"/>
    </source>
</evidence>
<keyword evidence="3" id="KW-0804">Transcription</keyword>
<dbReference type="PANTHER" id="PTHR43280">
    <property type="entry name" value="ARAC-FAMILY TRANSCRIPTIONAL REGULATOR"/>
    <property type="match status" value="1"/>
</dbReference>
<evidence type="ECO:0000259" key="4">
    <source>
        <dbReference type="PROSITE" id="PS01124"/>
    </source>
</evidence>
<keyword evidence="1" id="KW-0805">Transcription regulation</keyword>
<dbReference type="EMBL" id="FJNB01000003">
    <property type="protein sequence ID" value="CZQ88308.1"/>
    <property type="molecule type" value="Genomic_DNA"/>
</dbReference>
<dbReference type="InterPro" id="IPR018060">
    <property type="entry name" value="HTH_AraC"/>
</dbReference>
<dbReference type="AlphaFoldDB" id="A0A143YDS2"/>
<dbReference type="InterPro" id="IPR018062">
    <property type="entry name" value="HTH_AraC-typ_CS"/>
</dbReference>
<keyword evidence="2 6" id="KW-0238">DNA-binding</keyword>
<dbReference type="Gene3D" id="1.10.10.60">
    <property type="entry name" value="Homeodomain-like"/>
    <property type="match status" value="2"/>
</dbReference>
<evidence type="ECO:0000313" key="6">
    <source>
        <dbReference type="EMBL" id="SEJ89870.1"/>
    </source>
</evidence>
<reference evidence="5 7" key="1">
    <citation type="submission" date="2016-02" db="EMBL/GenBank/DDBJ databases">
        <authorList>
            <person name="Wen L."/>
            <person name="He K."/>
            <person name="Yang H."/>
        </authorList>
    </citation>
    <scope>NUCLEOTIDE SEQUENCE [LARGE SCALE GENOMIC DNA]</scope>
    <source>
        <strain evidence="5">Trichococcus_R210</strain>
    </source>
</reference>
<reference evidence="6 8" key="2">
    <citation type="submission" date="2016-10" db="EMBL/GenBank/DDBJ databases">
        <authorList>
            <person name="Varghese N."/>
            <person name="Submissions S."/>
        </authorList>
    </citation>
    <scope>NUCLEOTIDE SEQUENCE [LARGE SCALE GENOMIC DNA]</scope>
    <source>
        <strain evidence="6 8">DSM 22150</strain>
    </source>
</reference>
<organism evidence="5 7">
    <name type="scientific">Trichococcus ilyis</name>
    <dbReference type="NCBI Taxonomy" id="640938"/>
    <lineage>
        <taxon>Bacteria</taxon>
        <taxon>Bacillati</taxon>
        <taxon>Bacillota</taxon>
        <taxon>Bacilli</taxon>
        <taxon>Lactobacillales</taxon>
        <taxon>Carnobacteriaceae</taxon>
        <taxon>Trichococcus</taxon>
    </lineage>
</organism>
<name>A0A143YDS2_9LACT</name>
<evidence type="ECO:0000313" key="5">
    <source>
        <dbReference type="EMBL" id="CZQ88308.1"/>
    </source>
</evidence>
<dbReference type="EMBL" id="FNYT01000036">
    <property type="protein sequence ID" value="SEJ89870.1"/>
    <property type="molecule type" value="Genomic_DNA"/>
</dbReference>
<evidence type="ECO:0000313" key="8">
    <source>
        <dbReference type="Proteomes" id="UP000199280"/>
    </source>
</evidence>
<dbReference type="Proteomes" id="UP000076878">
    <property type="component" value="Unassembled WGS sequence"/>
</dbReference>
<dbReference type="SMART" id="SM00342">
    <property type="entry name" value="HTH_ARAC"/>
    <property type="match status" value="1"/>
</dbReference>
<sequence>MDLELLLHFCELEAETYQVPYTVYDHSEKIYCSSPILVNIDLLTPNLTIFNKIESNVNYFITENFLIFGYIRSKYDDKLLFIGPSVIGVISDKDIERIISRTESKMTPEQKKELQEYLRTCSIVPMGKFLNALSVASCLLNQEIVSTQQLLTKGIEEKNILKKAQQQLIHLGEEEIYLNEITSHQSLTNYEEQISYLIKTGAVDQLNKMLTDFSYNFGKLGPDSLRHFKNSSIILNSLALRAAIAGSLNPGTCYKLGRFYVQQLELCTNIDSLSTLTLSMVKDYCMRVKNEQAIKTGEDVINKSIDYITENCHAKITVTMIAEEVGLSPEYLSSKFKKVTGINLPNFINQKKIQEAQKLLAFTSMSLSDISESLAFSNQSYFQAIFKKVTGITPLAYRKEKKF</sequence>
<dbReference type="RefSeq" id="WP_068621608.1">
    <property type="nucleotide sequence ID" value="NZ_FJNB01000003.1"/>
</dbReference>
<dbReference type="Pfam" id="PF12833">
    <property type="entry name" value="HTH_18"/>
    <property type="match status" value="1"/>
</dbReference>
<feature type="domain" description="HTH araC/xylS-type" evidence="4">
    <location>
        <begin position="302"/>
        <end position="400"/>
    </location>
</feature>
<evidence type="ECO:0000256" key="3">
    <source>
        <dbReference type="ARBA" id="ARBA00023163"/>
    </source>
</evidence>
<evidence type="ECO:0000313" key="7">
    <source>
        <dbReference type="Proteomes" id="UP000076878"/>
    </source>
</evidence>
<gene>
    <name evidence="6" type="ORF">SAMN05216375_1362</name>
    <name evidence="5" type="ORF">TR210_695</name>
</gene>
<dbReference type="STRING" id="640938.TR210_695"/>